<comment type="similarity">
    <text evidence="7">Belongs to the ABC transporter superfamily. Spermidine/putrescine importer (TC 3.A.1.11.1) family.</text>
</comment>
<dbReference type="PROSITE" id="PS50893">
    <property type="entry name" value="ABC_TRANSPORTER_2"/>
    <property type="match status" value="1"/>
</dbReference>
<evidence type="ECO:0000256" key="7">
    <source>
        <dbReference type="RuleBase" id="RU364083"/>
    </source>
</evidence>
<keyword evidence="2 7" id="KW-1003">Cell membrane</keyword>
<keyword evidence="5 7" id="KW-1278">Translocase</keyword>
<keyword evidence="3 7" id="KW-0547">Nucleotide-binding</keyword>
<reference evidence="9" key="1">
    <citation type="journal article" date="2015" name="PeerJ">
        <title>First genomic representation of candidate bacterial phylum KSB3 points to enhanced environmental sensing as a trigger of wastewater bulking.</title>
        <authorList>
            <person name="Sekiguchi Y."/>
            <person name="Ohashi A."/>
            <person name="Parks D.H."/>
            <person name="Yamauchi T."/>
            <person name="Tyson G.W."/>
            <person name="Hugenholtz P."/>
        </authorList>
    </citation>
    <scope>NUCLEOTIDE SEQUENCE [LARGE SCALE GENOMIC DNA]</scope>
</reference>
<keyword evidence="4 7" id="KW-0067">ATP-binding</keyword>
<dbReference type="GO" id="GO:0005524">
    <property type="term" value="F:ATP binding"/>
    <property type="evidence" value="ECO:0007669"/>
    <property type="project" value="UniProtKB-KW"/>
</dbReference>
<organism evidence="9">
    <name type="scientific">Candidatus Moduliflexus flocculans</name>
    <dbReference type="NCBI Taxonomy" id="1499966"/>
    <lineage>
        <taxon>Bacteria</taxon>
        <taxon>Candidatus Moduliflexota</taxon>
        <taxon>Candidatus Moduliflexia</taxon>
        <taxon>Candidatus Moduliflexales</taxon>
        <taxon>Candidatus Moduliflexaceae</taxon>
    </lineage>
</organism>
<evidence type="ECO:0000256" key="5">
    <source>
        <dbReference type="ARBA" id="ARBA00022967"/>
    </source>
</evidence>
<dbReference type="EMBL" id="DF820462">
    <property type="protein sequence ID" value="GAK54569.1"/>
    <property type="molecule type" value="Genomic_DNA"/>
</dbReference>
<dbReference type="Gene3D" id="2.40.50.100">
    <property type="match status" value="1"/>
</dbReference>
<evidence type="ECO:0000256" key="2">
    <source>
        <dbReference type="ARBA" id="ARBA00022475"/>
    </source>
</evidence>
<dbReference type="InterPro" id="IPR027417">
    <property type="entry name" value="P-loop_NTPase"/>
</dbReference>
<dbReference type="Gene3D" id="3.40.50.300">
    <property type="entry name" value="P-loop containing nucleotide triphosphate hydrolases"/>
    <property type="match status" value="1"/>
</dbReference>
<dbReference type="InterPro" id="IPR008995">
    <property type="entry name" value="Mo/tungstate-bd_C_term_dom"/>
</dbReference>
<evidence type="ECO:0000313" key="10">
    <source>
        <dbReference type="Proteomes" id="UP000030700"/>
    </source>
</evidence>
<dbReference type="InterPro" id="IPR013611">
    <property type="entry name" value="Transp-assoc_OB_typ2"/>
</dbReference>
<evidence type="ECO:0000256" key="3">
    <source>
        <dbReference type="ARBA" id="ARBA00022741"/>
    </source>
</evidence>
<dbReference type="Pfam" id="PF08402">
    <property type="entry name" value="TOBE_2"/>
    <property type="match status" value="1"/>
</dbReference>
<dbReference type="FunFam" id="3.40.50.300:FF:000133">
    <property type="entry name" value="Spermidine/putrescine import ATP-binding protein PotA"/>
    <property type="match status" value="1"/>
</dbReference>
<gene>
    <name evidence="7" type="primary">potA</name>
    <name evidence="9" type="ORF">U14_05856</name>
</gene>
<feature type="domain" description="ABC transporter" evidence="8">
    <location>
        <begin position="12"/>
        <end position="242"/>
    </location>
</feature>
<dbReference type="AlphaFoldDB" id="A0A081BT38"/>
<comment type="catalytic activity">
    <reaction evidence="7">
        <text>ATP + H2O + polyamine-[polyamine-binding protein]Side 1 = ADP + phosphate + polyamineSide 2 + [polyamine-binding protein]Side 1.</text>
        <dbReference type="EC" id="7.6.2.11"/>
    </reaction>
</comment>
<keyword evidence="6 7" id="KW-0472">Membrane</keyword>
<dbReference type="STRING" id="1499966.U14_05856"/>
<evidence type="ECO:0000313" key="9">
    <source>
        <dbReference type="EMBL" id="GAK54569.1"/>
    </source>
</evidence>
<dbReference type="PANTHER" id="PTHR42781:SF4">
    <property type="entry name" value="SPERMIDINE_PUTRESCINE IMPORT ATP-BINDING PROTEIN POTA"/>
    <property type="match status" value="1"/>
</dbReference>
<sequence>MQNDVRNRPLTVDVRSVTKRYGHAAAVDDVSFTVAEGEFITLLGPSGSGKTTVLRMIAGFLQPTSGEIYLHGEPVSNKAPYERKIGMVFQSLALFPHLDVFGNVSFALKMRRFDPKEISGRVDRVLELVRLQDMRQRKIHQLSGGQQQRVALARALVFEPEVLLLDEPLSALDKKLREDMQLELIRIHNELQMTTISVTHDQKEALVMSDRIIVMNAGKIAQASSTEAVYFAPQSKFVADFIGETNFFEGEIAAVDDATCVLQHQQMQIKIPKRPQFSPRQRCMIGVRSERIHLRREADELTHMDNRYHGWVKEVIFQGDRTAYTIQLGEEMIKVVESNLTNSVTYHPNDAVSIGWNTGDIIVLTE</sequence>
<dbReference type="HOGENOM" id="CLU_000604_1_1_0"/>
<protein>
    <recommendedName>
        <fullName evidence="7">Spermidine/putrescine import ATP-binding protein PotA</fullName>
        <ecNumber evidence="7">7.6.2.11</ecNumber>
    </recommendedName>
</protein>
<dbReference type="SUPFAM" id="SSF50331">
    <property type="entry name" value="MOP-like"/>
    <property type="match status" value="1"/>
</dbReference>
<dbReference type="NCBIfam" id="TIGR01187">
    <property type="entry name" value="potA"/>
    <property type="match status" value="1"/>
</dbReference>
<comment type="subunit">
    <text evidence="7">The complex is composed of two ATP-binding proteins (PotA), two transmembrane proteins (PotB and PotC) and a solute-binding protein (PotD).</text>
</comment>
<dbReference type="GO" id="GO:0016887">
    <property type="term" value="F:ATP hydrolysis activity"/>
    <property type="evidence" value="ECO:0007669"/>
    <property type="project" value="InterPro"/>
</dbReference>
<dbReference type="InterPro" id="IPR050093">
    <property type="entry name" value="ABC_SmlMolc_Importer"/>
</dbReference>
<dbReference type="Proteomes" id="UP000030700">
    <property type="component" value="Unassembled WGS sequence"/>
</dbReference>
<dbReference type="InterPro" id="IPR005893">
    <property type="entry name" value="PotA-like"/>
</dbReference>
<keyword evidence="1 7" id="KW-0813">Transport</keyword>
<keyword evidence="10" id="KW-1185">Reference proteome</keyword>
<evidence type="ECO:0000259" key="8">
    <source>
        <dbReference type="PROSITE" id="PS50893"/>
    </source>
</evidence>
<proteinExistence type="inferred from homology"/>
<dbReference type="InterPro" id="IPR017871">
    <property type="entry name" value="ABC_transporter-like_CS"/>
</dbReference>
<evidence type="ECO:0000256" key="4">
    <source>
        <dbReference type="ARBA" id="ARBA00022840"/>
    </source>
</evidence>
<dbReference type="GO" id="GO:0043190">
    <property type="term" value="C:ATP-binding cassette (ABC) transporter complex"/>
    <property type="evidence" value="ECO:0007669"/>
    <property type="project" value="InterPro"/>
</dbReference>
<dbReference type="Pfam" id="PF00005">
    <property type="entry name" value="ABC_tran"/>
    <property type="match status" value="1"/>
</dbReference>
<dbReference type="SUPFAM" id="SSF52540">
    <property type="entry name" value="P-loop containing nucleoside triphosphate hydrolases"/>
    <property type="match status" value="1"/>
</dbReference>
<dbReference type="SMART" id="SM00382">
    <property type="entry name" value="AAA"/>
    <property type="match status" value="1"/>
</dbReference>
<comment type="function">
    <text evidence="7">Part of the ABC transporter complex PotABCD involved in spermidine/putrescine import. Responsible for energy coupling to the transport system.</text>
</comment>
<dbReference type="PROSITE" id="PS00211">
    <property type="entry name" value="ABC_TRANSPORTER_1"/>
    <property type="match status" value="1"/>
</dbReference>
<dbReference type="InterPro" id="IPR003593">
    <property type="entry name" value="AAA+_ATPase"/>
</dbReference>
<accession>A0A081BT38</accession>
<dbReference type="EC" id="7.6.2.11" evidence="7"/>
<dbReference type="InterPro" id="IPR003439">
    <property type="entry name" value="ABC_transporter-like_ATP-bd"/>
</dbReference>
<evidence type="ECO:0000256" key="6">
    <source>
        <dbReference type="ARBA" id="ARBA00023136"/>
    </source>
</evidence>
<dbReference type="PANTHER" id="PTHR42781">
    <property type="entry name" value="SPERMIDINE/PUTRESCINE IMPORT ATP-BINDING PROTEIN POTA"/>
    <property type="match status" value="1"/>
</dbReference>
<evidence type="ECO:0000256" key="1">
    <source>
        <dbReference type="ARBA" id="ARBA00022448"/>
    </source>
</evidence>
<dbReference type="GO" id="GO:0015417">
    <property type="term" value="F:ABC-type polyamine transporter activity"/>
    <property type="evidence" value="ECO:0007669"/>
    <property type="project" value="UniProtKB-EC"/>
</dbReference>
<name>A0A081BT38_9BACT</name>